<evidence type="ECO:0000313" key="3">
    <source>
        <dbReference type="Proteomes" id="UP000078200"/>
    </source>
</evidence>
<proteinExistence type="predicted"/>
<dbReference type="VEuPathDB" id="VectorBase:GAUT034148"/>
<evidence type="ECO:0000256" key="1">
    <source>
        <dbReference type="SAM" id="Phobius"/>
    </source>
</evidence>
<protein>
    <submittedName>
        <fullName evidence="2">Uncharacterized protein</fullName>
    </submittedName>
</protein>
<dbReference type="EnsemblMetazoa" id="GAUT034148-RA">
    <property type="protein sequence ID" value="GAUT034148-PA"/>
    <property type="gene ID" value="GAUT034148"/>
</dbReference>
<name>A0A1A9VDX9_GLOAU</name>
<keyword evidence="1" id="KW-1133">Transmembrane helix</keyword>
<keyword evidence="1" id="KW-0472">Membrane</keyword>
<dbReference type="Proteomes" id="UP000078200">
    <property type="component" value="Unassembled WGS sequence"/>
</dbReference>
<dbReference type="AlphaFoldDB" id="A0A1A9VDX9"/>
<keyword evidence="1" id="KW-0812">Transmembrane</keyword>
<organism evidence="2 3">
    <name type="scientific">Glossina austeni</name>
    <name type="common">Savannah tsetse fly</name>
    <dbReference type="NCBI Taxonomy" id="7395"/>
    <lineage>
        <taxon>Eukaryota</taxon>
        <taxon>Metazoa</taxon>
        <taxon>Ecdysozoa</taxon>
        <taxon>Arthropoda</taxon>
        <taxon>Hexapoda</taxon>
        <taxon>Insecta</taxon>
        <taxon>Pterygota</taxon>
        <taxon>Neoptera</taxon>
        <taxon>Endopterygota</taxon>
        <taxon>Diptera</taxon>
        <taxon>Brachycera</taxon>
        <taxon>Muscomorpha</taxon>
        <taxon>Hippoboscoidea</taxon>
        <taxon>Glossinidae</taxon>
        <taxon>Glossina</taxon>
    </lineage>
</organism>
<reference evidence="2" key="1">
    <citation type="submission" date="2020-05" db="UniProtKB">
        <authorList>
            <consortium name="EnsemblMetazoa"/>
        </authorList>
    </citation>
    <scope>IDENTIFICATION</scope>
    <source>
        <strain evidence="2">TTRI</strain>
    </source>
</reference>
<sequence length="116" mass="13583">MKSDVMYVYVHLFSNDKLATDVKISFLNIWDEKEKTRFYKRITLCPQFHYSFGSYIVVYLIPKLTTSHRPKTPYWFISSGYGLSTMLIITSMTNFCDFMPPKVSGGEKQKQISKNN</sequence>
<accession>A0A1A9VDX9</accession>
<feature type="transmembrane region" description="Helical" evidence="1">
    <location>
        <begin position="74"/>
        <end position="95"/>
    </location>
</feature>
<evidence type="ECO:0000313" key="2">
    <source>
        <dbReference type="EnsemblMetazoa" id="GAUT034148-PA"/>
    </source>
</evidence>
<keyword evidence="3" id="KW-1185">Reference proteome</keyword>